<dbReference type="PANTHER" id="PTHR33265">
    <property type="entry name" value="AVR9/CF-9 RAPIDLY ELICITED PROTEIN-RELATED"/>
    <property type="match status" value="1"/>
</dbReference>
<dbReference type="PANTHER" id="PTHR33265:SF26">
    <property type="entry name" value="OS06G0554600 PROTEIN"/>
    <property type="match status" value="1"/>
</dbReference>
<sequence length="223" mass="25481">MEIHEAKNNTQIITKKVWNIFRIMLAMVRKGISKSKLIMDLNLLLKKGNDLAGRAIHGLIIQHNALICKPNNVNNYFISPNEYEFSCSNSPEMGPFQIIMANQKKYSWLKPNYRRYRYDNLEDPTTVVAVQKVLEMLNSNDGPMMTSPLGVGPGMPGFGSEKSPLTRQLRITDSPFPLKDGKGNEESEEDIKVNKAADDFIKRFYKNLKMQKSLESPCHTWAR</sequence>
<reference evidence="1" key="1">
    <citation type="submission" date="2024-03" db="EMBL/GenBank/DDBJ databases">
        <title>WGS assembly of Saponaria officinalis var. Norfolk2.</title>
        <authorList>
            <person name="Jenkins J."/>
            <person name="Shu S."/>
            <person name="Grimwood J."/>
            <person name="Barry K."/>
            <person name="Goodstein D."/>
            <person name="Schmutz J."/>
            <person name="Leebens-Mack J."/>
            <person name="Osbourn A."/>
        </authorList>
    </citation>
    <scope>NUCLEOTIDE SEQUENCE [LARGE SCALE GENOMIC DNA]</scope>
    <source>
        <strain evidence="1">JIC</strain>
    </source>
</reference>
<dbReference type="InterPro" id="IPR008480">
    <property type="entry name" value="DUF761_pln"/>
</dbReference>
<gene>
    <name evidence="1" type="ORF">RND81_06G162100</name>
</gene>
<name>A0AAW1K6V4_SAPOF</name>
<organism evidence="1 2">
    <name type="scientific">Saponaria officinalis</name>
    <name type="common">Common soapwort</name>
    <name type="synonym">Lychnis saponaria</name>
    <dbReference type="NCBI Taxonomy" id="3572"/>
    <lineage>
        <taxon>Eukaryota</taxon>
        <taxon>Viridiplantae</taxon>
        <taxon>Streptophyta</taxon>
        <taxon>Embryophyta</taxon>
        <taxon>Tracheophyta</taxon>
        <taxon>Spermatophyta</taxon>
        <taxon>Magnoliopsida</taxon>
        <taxon>eudicotyledons</taxon>
        <taxon>Gunneridae</taxon>
        <taxon>Pentapetalae</taxon>
        <taxon>Caryophyllales</taxon>
        <taxon>Caryophyllaceae</taxon>
        <taxon>Caryophylleae</taxon>
        <taxon>Saponaria</taxon>
    </lineage>
</organism>
<dbReference type="Pfam" id="PF05553">
    <property type="entry name" value="DUF761"/>
    <property type="match status" value="1"/>
</dbReference>
<evidence type="ECO:0000313" key="2">
    <source>
        <dbReference type="Proteomes" id="UP001443914"/>
    </source>
</evidence>
<comment type="caution">
    <text evidence="1">The sequence shown here is derived from an EMBL/GenBank/DDBJ whole genome shotgun (WGS) entry which is preliminary data.</text>
</comment>
<proteinExistence type="predicted"/>
<dbReference type="AlphaFoldDB" id="A0AAW1K6V4"/>
<evidence type="ECO:0000313" key="1">
    <source>
        <dbReference type="EMBL" id="KAK9715396.1"/>
    </source>
</evidence>
<protein>
    <submittedName>
        <fullName evidence="1">Uncharacterized protein</fullName>
    </submittedName>
</protein>
<dbReference type="Proteomes" id="UP001443914">
    <property type="component" value="Unassembled WGS sequence"/>
</dbReference>
<dbReference type="EMBL" id="JBDFQZ010000006">
    <property type="protein sequence ID" value="KAK9715396.1"/>
    <property type="molecule type" value="Genomic_DNA"/>
</dbReference>
<keyword evidence="2" id="KW-1185">Reference proteome</keyword>
<accession>A0AAW1K6V4</accession>